<proteinExistence type="predicted"/>
<gene>
    <name evidence="2" type="ORF">L914_16807</name>
</gene>
<feature type="compositionally biased region" description="Basic residues" evidence="1">
    <location>
        <begin position="67"/>
        <end position="77"/>
    </location>
</feature>
<feature type="region of interest" description="Disordered" evidence="1">
    <location>
        <begin position="53"/>
        <end position="96"/>
    </location>
</feature>
<protein>
    <submittedName>
        <fullName evidence="2">Uncharacterized protein</fullName>
    </submittedName>
</protein>
<evidence type="ECO:0000256" key="1">
    <source>
        <dbReference type="SAM" id="MobiDB-lite"/>
    </source>
</evidence>
<evidence type="ECO:0000313" key="2">
    <source>
        <dbReference type="EMBL" id="ETM36520.1"/>
    </source>
</evidence>
<name>W2MJM8_PHYNI</name>
<reference evidence="2" key="1">
    <citation type="submission" date="2013-11" db="EMBL/GenBank/DDBJ databases">
        <title>The Genome Sequence of Phytophthora parasitica IAC_01/95.</title>
        <authorList>
            <consortium name="The Broad Institute Genomics Platform"/>
            <person name="Russ C."/>
            <person name="Tyler B."/>
            <person name="Panabieres F."/>
            <person name="Shan W."/>
            <person name="Tripathy S."/>
            <person name="Grunwald N."/>
            <person name="Machado M."/>
            <person name="Johnson C.S."/>
            <person name="Arredondo F."/>
            <person name="Hong C."/>
            <person name="Coffey M."/>
            <person name="Young S.K."/>
            <person name="Zeng Q."/>
            <person name="Gargeya S."/>
            <person name="Fitzgerald M."/>
            <person name="Abouelleil A."/>
            <person name="Alvarado L."/>
            <person name="Chapman S.B."/>
            <person name="Gainer-Dewar J."/>
            <person name="Goldberg J."/>
            <person name="Griggs A."/>
            <person name="Gujja S."/>
            <person name="Hansen M."/>
            <person name="Howarth C."/>
            <person name="Imamovic A."/>
            <person name="Ireland A."/>
            <person name="Larimer J."/>
            <person name="McCowan C."/>
            <person name="Murphy C."/>
            <person name="Pearson M."/>
            <person name="Poon T.W."/>
            <person name="Priest M."/>
            <person name="Roberts A."/>
            <person name="Saif S."/>
            <person name="Shea T."/>
            <person name="Sykes S."/>
            <person name="Wortman J."/>
            <person name="Nusbaum C."/>
            <person name="Birren B."/>
        </authorList>
    </citation>
    <scope>NUCLEOTIDE SEQUENCE [LARGE SCALE GENOMIC DNA]</scope>
    <source>
        <strain evidence="2">IAC_01/95</strain>
    </source>
</reference>
<accession>W2MJM8</accession>
<dbReference type="EMBL" id="KI695306">
    <property type="protein sequence ID" value="ETM36520.1"/>
    <property type="molecule type" value="Genomic_DNA"/>
</dbReference>
<sequence>MNQVSSEEERDENLAKILLALDNKRSELSESTCENRRTSTRASCLYQRKNVTSLSYEPEPEPNSARRLLRPARKPRKTNAPPSSQHDQAGKVLNERRQYTVDWVSTAVLESGDDMKTSDGFTPRRYARILSSSLSESMGRGFLD</sequence>
<organism evidence="2">
    <name type="scientific">Phytophthora nicotianae</name>
    <name type="common">Potato buckeye rot agent</name>
    <name type="synonym">Phytophthora parasitica</name>
    <dbReference type="NCBI Taxonomy" id="4792"/>
    <lineage>
        <taxon>Eukaryota</taxon>
        <taxon>Sar</taxon>
        <taxon>Stramenopiles</taxon>
        <taxon>Oomycota</taxon>
        <taxon>Peronosporomycetes</taxon>
        <taxon>Peronosporales</taxon>
        <taxon>Peronosporaceae</taxon>
        <taxon>Phytophthora</taxon>
    </lineage>
</organism>
<dbReference type="Proteomes" id="UP000054532">
    <property type="component" value="Unassembled WGS sequence"/>
</dbReference>
<dbReference type="AlphaFoldDB" id="W2MJM8"/>